<dbReference type="InterPro" id="IPR037520">
    <property type="entry name" value="Folliculin/SMCR8_longin"/>
</dbReference>
<proteinExistence type="predicted"/>
<comment type="caution">
    <text evidence="3">The sequence shown here is derived from an EMBL/GenBank/DDBJ whole genome shotgun (WGS) entry which is preliminary data.</text>
</comment>
<evidence type="ECO:0000259" key="2">
    <source>
        <dbReference type="PROSITE" id="PS51834"/>
    </source>
</evidence>
<feature type="region of interest" description="Disordered" evidence="1">
    <location>
        <begin position="68"/>
        <end position="108"/>
    </location>
</feature>
<dbReference type="GO" id="GO:0005096">
    <property type="term" value="F:GTPase activator activity"/>
    <property type="evidence" value="ECO:0007669"/>
    <property type="project" value="InterPro"/>
</dbReference>
<organism evidence="3 4">
    <name type="scientific">Golovinomyces cichoracearum</name>
    <dbReference type="NCBI Taxonomy" id="62708"/>
    <lineage>
        <taxon>Eukaryota</taxon>
        <taxon>Fungi</taxon>
        <taxon>Dikarya</taxon>
        <taxon>Ascomycota</taxon>
        <taxon>Pezizomycotina</taxon>
        <taxon>Leotiomycetes</taxon>
        <taxon>Erysiphales</taxon>
        <taxon>Erysiphaceae</taxon>
        <taxon>Golovinomyces</taxon>
    </lineage>
</organism>
<dbReference type="GO" id="GO:1904263">
    <property type="term" value="P:positive regulation of TORC1 signaling"/>
    <property type="evidence" value="ECO:0007669"/>
    <property type="project" value="TreeGrafter"/>
</dbReference>
<sequence>MSSILCLAHFCDTHGPTPLMVTEGIPVGCNSCFQDDAKYMRRPILGLPSLNPADGLASISQSLTMDKSIASSSNIESPRKQPSKNAMATPPESPKIPTKQGSSVMKGDFSFRRTYNEVDKKRASPCDNCALTLPTQKDMTRSPTCLENNSPILRTRKPYERISASAPADQLSPPDSEYSGEKYAISDQISGQKVRFSGFKTSGMPSNSFPFSSTTSSHEHYLDYTSTHEPILPKSFSIVRHSCLRTLSCESLPPSSIQPISSPKFSLMNTFFSTSSATSTGGPIFFGDPLTGYTTAYTFRIPDPNVRGCHRVYALMALTTKRERIAMQSFSYLSAVFRELAQWILTLAELELEKAGGLHGANHGDYLSSSFLIGHRGPETCGKLVFKNRGLAEIVGMPDFFIELHSRFVRLLSELRVLLRS</sequence>
<feature type="domain" description="UDENN FLCN/SMCR8-type" evidence="2">
    <location>
        <begin position="206"/>
        <end position="421"/>
    </location>
</feature>
<keyword evidence="4" id="KW-1185">Reference proteome</keyword>
<dbReference type="Proteomes" id="UP000283383">
    <property type="component" value="Unassembled WGS sequence"/>
</dbReference>
<reference evidence="3 4" key="1">
    <citation type="journal article" date="2018" name="BMC Genomics">
        <title>Comparative genome analyses reveal sequence features reflecting distinct modes of host-adaptation between dicot and monocot powdery mildew.</title>
        <authorList>
            <person name="Wu Y."/>
            <person name="Ma X."/>
            <person name="Pan Z."/>
            <person name="Kale S.D."/>
            <person name="Song Y."/>
            <person name="King H."/>
            <person name="Zhang Q."/>
            <person name="Presley C."/>
            <person name="Deng X."/>
            <person name="Wei C.I."/>
            <person name="Xiao S."/>
        </authorList>
    </citation>
    <scope>NUCLEOTIDE SEQUENCE [LARGE SCALE GENOMIC DNA]</scope>
    <source>
        <strain evidence="3">UMSG3</strain>
    </source>
</reference>
<evidence type="ECO:0000313" key="4">
    <source>
        <dbReference type="Proteomes" id="UP000283383"/>
    </source>
</evidence>
<dbReference type="PANTHER" id="PTHR31441">
    <property type="entry name" value="FOLLICULIN FAMILY MEMBER"/>
    <property type="match status" value="1"/>
</dbReference>
<dbReference type="AlphaFoldDB" id="A0A420I1X6"/>
<name>A0A420I1X6_9PEZI</name>
<evidence type="ECO:0000256" key="1">
    <source>
        <dbReference type="SAM" id="MobiDB-lite"/>
    </source>
</evidence>
<dbReference type="GO" id="GO:0005829">
    <property type="term" value="C:cytosol"/>
    <property type="evidence" value="ECO:0007669"/>
    <property type="project" value="TreeGrafter"/>
</dbReference>
<dbReference type="EMBL" id="MCBQ01013777">
    <property type="protein sequence ID" value="RKF63693.1"/>
    <property type="molecule type" value="Genomic_DNA"/>
</dbReference>
<protein>
    <recommendedName>
        <fullName evidence="2">UDENN FLCN/SMCR8-type domain-containing protein</fullName>
    </recommendedName>
</protein>
<accession>A0A420I1X6</accession>
<dbReference type="Pfam" id="PF11704">
    <property type="entry name" value="Folliculin"/>
    <property type="match status" value="1"/>
</dbReference>
<dbReference type="InterPro" id="IPR037521">
    <property type="entry name" value="FLCN/SMCR8_DENN"/>
</dbReference>
<dbReference type="PROSITE" id="PS51834">
    <property type="entry name" value="DENN_FLCN_SMCR8"/>
    <property type="match status" value="1"/>
</dbReference>
<dbReference type="InterPro" id="IPR021713">
    <property type="entry name" value="Folliculin"/>
</dbReference>
<dbReference type="PANTHER" id="PTHR31441:SF2">
    <property type="entry name" value="FOLLICULIN"/>
    <property type="match status" value="1"/>
</dbReference>
<dbReference type="STRING" id="62708.A0A420I1X6"/>
<evidence type="ECO:0000313" key="3">
    <source>
        <dbReference type="EMBL" id="RKF63693.1"/>
    </source>
</evidence>
<gene>
    <name evidence="3" type="ORF">GcM3_137005</name>
</gene>